<organism evidence="8">
    <name type="scientific">Escherichia coli</name>
    <dbReference type="NCBI Taxonomy" id="562"/>
    <lineage>
        <taxon>Bacteria</taxon>
        <taxon>Pseudomonadati</taxon>
        <taxon>Pseudomonadota</taxon>
        <taxon>Gammaproteobacteria</taxon>
        <taxon>Enterobacterales</taxon>
        <taxon>Enterobacteriaceae</taxon>
        <taxon>Escherichia</taxon>
    </lineage>
</organism>
<dbReference type="AlphaFoldDB" id="A0A3L0W4D0"/>
<comment type="cofactor">
    <cofactor evidence="1">
        <name>Mg(2+)</name>
        <dbReference type="ChEBI" id="CHEBI:18420"/>
    </cofactor>
</comment>
<dbReference type="PROSITE" id="PS50887">
    <property type="entry name" value="GGDEF"/>
    <property type="match status" value="1"/>
</dbReference>
<gene>
    <name evidence="8" type="ORF">D9F05_22755</name>
</gene>
<evidence type="ECO:0000256" key="1">
    <source>
        <dbReference type="ARBA" id="ARBA00001946"/>
    </source>
</evidence>
<dbReference type="GO" id="GO:0005525">
    <property type="term" value="F:GTP binding"/>
    <property type="evidence" value="ECO:0007669"/>
    <property type="project" value="UniProtKB-KW"/>
</dbReference>
<dbReference type="InterPro" id="IPR000160">
    <property type="entry name" value="GGDEF_dom"/>
</dbReference>
<dbReference type="FunFam" id="3.30.70.270:FF:000001">
    <property type="entry name" value="Diguanylate cyclase domain protein"/>
    <property type="match status" value="1"/>
</dbReference>
<evidence type="ECO:0000259" key="7">
    <source>
        <dbReference type="PROSITE" id="PS50887"/>
    </source>
</evidence>
<proteinExistence type="predicted"/>
<evidence type="ECO:0000256" key="3">
    <source>
        <dbReference type="ARBA" id="ARBA00012528"/>
    </source>
</evidence>
<dbReference type="InterPro" id="IPR050469">
    <property type="entry name" value="Diguanylate_Cyclase"/>
</dbReference>
<sequence length="311" mass="35077">MAGSRMYEGCTVENTSSLNGLGHGIELWVRQMERLTPLASQDRNQLLELLLAQSDLDSLLATFADRAARVVRIHSLYFDNPQPQRLIQQPPQASLTLHSYPFELRGQHGQLFGQLHYTLEHILSGSQQRILQQYHQLLCQPLPLYLRLAQLEQQVRLDHLTGLGNRSYFDEAIGRAVEQHSRESHGLVLVLLDLDHFKQINDTWGHPVGDLVLSRFAHLLQSCIRSTDQAFRLGGDEFALLLQPAEPEAWRPVWLRLQHMLLTHKELSTFSVGCSLGAASWQSGVAVQSLYEAADAHLYARKKAGKAGLLD</sequence>
<dbReference type="CDD" id="cd01949">
    <property type="entry name" value="GGDEF"/>
    <property type="match status" value="1"/>
</dbReference>
<evidence type="ECO:0000256" key="6">
    <source>
        <dbReference type="ARBA" id="ARBA00034247"/>
    </source>
</evidence>
<keyword evidence="4" id="KW-0547">Nucleotide-binding</keyword>
<dbReference type="PANTHER" id="PTHR45138:SF6">
    <property type="entry name" value="DIGUANYLATE CYCLASE DGCN"/>
    <property type="match status" value="1"/>
</dbReference>
<accession>A0A3L0W4D0</accession>
<dbReference type="EMBL" id="RNRV01000074">
    <property type="protein sequence ID" value="MHO07110.1"/>
    <property type="molecule type" value="Genomic_DNA"/>
</dbReference>
<dbReference type="EC" id="2.7.7.65" evidence="3"/>
<evidence type="ECO:0000256" key="4">
    <source>
        <dbReference type="ARBA" id="ARBA00022741"/>
    </source>
</evidence>
<dbReference type="SMART" id="SM00267">
    <property type="entry name" value="GGDEF"/>
    <property type="match status" value="1"/>
</dbReference>
<evidence type="ECO:0000256" key="5">
    <source>
        <dbReference type="ARBA" id="ARBA00023134"/>
    </source>
</evidence>
<feature type="domain" description="GGDEF" evidence="7">
    <location>
        <begin position="185"/>
        <end position="311"/>
    </location>
</feature>
<evidence type="ECO:0000313" key="8">
    <source>
        <dbReference type="EMBL" id="MHO07110.1"/>
    </source>
</evidence>
<name>A0A3L0W4D0_ECOLX</name>
<dbReference type="InterPro" id="IPR029787">
    <property type="entry name" value="Nucleotide_cyclase"/>
</dbReference>
<dbReference type="PANTHER" id="PTHR45138">
    <property type="entry name" value="REGULATORY COMPONENTS OF SENSORY TRANSDUCTION SYSTEM"/>
    <property type="match status" value="1"/>
</dbReference>
<dbReference type="GO" id="GO:1902201">
    <property type="term" value="P:negative regulation of bacterial-type flagellum-dependent cell motility"/>
    <property type="evidence" value="ECO:0007669"/>
    <property type="project" value="TreeGrafter"/>
</dbReference>
<dbReference type="NCBIfam" id="TIGR00254">
    <property type="entry name" value="GGDEF"/>
    <property type="match status" value="1"/>
</dbReference>
<dbReference type="Gene3D" id="3.30.70.270">
    <property type="match status" value="1"/>
</dbReference>
<dbReference type="GO" id="GO:0043709">
    <property type="term" value="P:cell adhesion involved in single-species biofilm formation"/>
    <property type="evidence" value="ECO:0007669"/>
    <property type="project" value="TreeGrafter"/>
</dbReference>
<keyword evidence="5" id="KW-0342">GTP-binding</keyword>
<protein>
    <recommendedName>
        <fullName evidence="3">diguanylate cyclase</fullName>
        <ecNumber evidence="3">2.7.7.65</ecNumber>
    </recommendedName>
</protein>
<dbReference type="Pfam" id="PF00990">
    <property type="entry name" value="GGDEF"/>
    <property type="match status" value="1"/>
</dbReference>
<dbReference type="InterPro" id="IPR043128">
    <property type="entry name" value="Rev_trsase/Diguanyl_cyclase"/>
</dbReference>
<dbReference type="GO" id="GO:0005886">
    <property type="term" value="C:plasma membrane"/>
    <property type="evidence" value="ECO:0007669"/>
    <property type="project" value="TreeGrafter"/>
</dbReference>
<evidence type="ECO:0000256" key="2">
    <source>
        <dbReference type="ARBA" id="ARBA00004665"/>
    </source>
</evidence>
<comment type="caution">
    <text evidence="8">The sequence shown here is derived from an EMBL/GenBank/DDBJ whole genome shotgun (WGS) entry which is preliminary data.</text>
</comment>
<comment type="catalytic activity">
    <reaction evidence="6">
        <text>2 GTP = 3',3'-c-di-GMP + 2 diphosphate</text>
        <dbReference type="Rhea" id="RHEA:24898"/>
        <dbReference type="ChEBI" id="CHEBI:33019"/>
        <dbReference type="ChEBI" id="CHEBI:37565"/>
        <dbReference type="ChEBI" id="CHEBI:58805"/>
        <dbReference type="EC" id="2.7.7.65"/>
    </reaction>
</comment>
<dbReference type="SUPFAM" id="SSF55073">
    <property type="entry name" value="Nucleotide cyclase"/>
    <property type="match status" value="1"/>
</dbReference>
<dbReference type="GO" id="GO:0052621">
    <property type="term" value="F:diguanylate cyclase activity"/>
    <property type="evidence" value="ECO:0007669"/>
    <property type="project" value="UniProtKB-EC"/>
</dbReference>
<reference evidence="8" key="1">
    <citation type="submission" date="2018-10" db="EMBL/GenBank/DDBJ databases">
        <authorList>
            <consortium name="NARMS: The National Antimicrobial Resistance Monitoring System"/>
        </authorList>
    </citation>
    <scope>NUCLEOTIDE SEQUENCE [LARGE SCALE GENOMIC DNA]</scope>
    <source>
        <strain evidence="8">CVM N17EC0388</strain>
    </source>
</reference>
<comment type="pathway">
    <text evidence="2">Purine metabolism; 3',5'-cyclic di-GMP biosynthesis.</text>
</comment>